<protein>
    <submittedName>
        <fullName evidence="2">Uncharacterized protein</fullName>
    </submittedName>
</protein>
<dbReference type="Proteomes" id="UP000796761">
    <property type="component" value="Unassembled WGS sequence"/>
</dbReference>
<gene>
    <name evidence="2" type="ORF">HGM15179_021189</name>
</gene>
<name>A0A8K1FTG6_9PASS</name>
<evidence type="ECO:0000256" key="1">
    <source>
        <dbReference type="SAM" id="MobiDB-lite"/>
    </source>
</evidence>
<evidence type="ECO:0000313" key="3">
    <source>
        <dbReference type="Proteomes" id="UP000796761"/>
    </source>
</evidence>
<reference evidence="2" key="1">
    <citation type="submission" date="2019-04" db="EMBL/GenBank/DDBJ databases">
        <title>Genome assembly of Zosterops borbonicus 15179.</title>
        <authorList>
            <person name="Leroy T."/>
            <person name="Anselmetti Y."/>
            <person name="Tilak M.-K."/>
            <person name="Nabholz B."/>
        </authorList>
    </citation>
    <scope>NUCLEOTIDE SEQUENCE</scope>
    <source>
        <strain evidence="2">HGM_15179</strain>
        <tissue evidence="2">Muscle</tissue>
    </source>
</reference>
<keyword evidence="3" id="KW-1185">Reference proteome</keyword>
<feature type="region of interest" description="Disordered" evidence="1">
    <location>
        <begin position="1"/>
        <end position="30"/>
    </location>
</feature>
<proteinExistence type="predicted"/>
<comment type="caution">
    <text evidence="2">The sequence shown here is derived from an EMBL/GenBank/DDBJ whole genome shotgun (WGS) entry which is preliminary data.</text>
</comment>
<organism evidence="2 3">
    <name type="scientific">Zosterops borbonicus</name>
    <dbReference type="NCBI Taxonomy" id="364589"/>
    <lineage>
        <taxon>Eukaryota</taxon>
        <taxon>Metazoa</taxon>
        <taxon>Chordata</taxon>
        <taxon>Craniata</taxon>
        <taxon>Vertebrata</taxon>
        <taxon>Euteleostomi</taxon>
        <taxon>Archelosauria</taxon>
        <taxon>Archosauria</taxon>
        <taxon>Dinosauria</taxon>
        <taxon>Saurischia</taxon>
        <taxon>Theropoda</taxon>
        <taxon>Coelurosauria</taxon>
        <taxon>Aves</taxon>
        <taxon>Neognathae</taxon>
        <taxon>Neoaves</taxon>
        <taxon>Telluraves</taxon>
        <taxon>Australaves</taxon>
        <taxon>Passeriformes</taxon>
        <taxon>Sylvioidea</taxon>
        <taxon>Zosteropidae</taxon>
        <taxon>Zosterops</taxon>
    </lineage>
</organism>
<dbReference type="AlphaFoldDB" id="A0A8K1FTG6"/>
<dbReference type="EMBL" id="SWJQ01003182">
    <property type="protein sequence ID" value="TRZ05918.1"/>
    <property type="molecule type" value="Genomic_DNA"/>
</dbReference>
<sequence>MSPLLQRPQSPPVVTNHVGGKGPPAAPGSPSYLSLKGVPANQGIFIPTYCSKWSQKKTPLAGFGEEKEDVSLLRSHDIALGIQNMVTSQ</sequence>
<evidence type="ECO:0000313" key="2">
    <source>
        <dbReference type="EMBL" id="TRZ05918.1"/>
    </source>
</evidence>
<accession>A0A8K1FTG6</accession>